<accession>A0A8T4C6Q8</accession>
<name>A0A8T4C6Q8_9ARCH</name>
<gene>
    <name evidence="2" type="ORF">FJY86_02375</name>
</gene>
<dbReference type="InterPro" id="IPR033411">
    <property type="entry name" value="Ribonuclease_PIN"/>
</dbReference>
<comment type="caution">
    <text evidence="2">The sequence shown here is derived from an EMBL/GenBank/DDBJ whole genome shotgun (WGS) entry which is preliminary data.</text>
</comment>
<evidence type="ECO:0000259" key="1">
    <source>
        <dbReference type="Pfam" id="PF17146"/>
    </source>
</evidence>
<dbReference type="AlphaFoldDB" id="A0A8T4C6Q8"/>
<proteinExistence type="predicted"/>
<feature type="domain" description="Ribonuclease PIN" evidence="1">
    <location>
        <begin position="12"/>
        <end position="100"/>
    </location>
</feature>
<dbReference type="Gene3D" id="3.40.50.1010">
    <property type="entry name" value="5'-nuclease"/>
    <property type="match status" value="1"/>
</dbReference>
<organism evidence="2 3">
    <name type="scientific">Candidatus Iainarchaeum sp</name>
    <dbReference type="NCBI Taxonomy" id="3101447"/>
    <lineage>
        <taxon>Archaea</taxon>
        <taxon>Candidatus Iainarchaeota</taxon>
        <taxon>Candidatus Iainarchaeia</taxon>
        <taxon>Candidatus Iainarchaeales</taxon>
        <taxon>Candidatus Iainarchaeaceae</taxon>
        <taxon>Candidatus Iainarchaeum</taxon>
    </lineage>
</organism>
<protein>
    <recommendedName>
        <fullName evidence="1">Ribonuclease PIN domain-containing protein</fullName>
    </recommendedName>
</protein>
<evidence type="ECO:0000313" key="2">
    <source>
        <dbReference type="EMBL" id="MBM3282163.1"/>
    </source>
</evidence>
<dbReference type="Pfam" id="PF17146">
    <property type="entry name" value="PIN_6"/>
    <property type="match status" value="1"/>
</dbReference>
<evidence type="ECO:0000313" key="3">
    <source>
        <dbReference type="Proteomes" id="UP000774699"/>
    </source>
</evidence>
<reference evidence="2" key="1">
    <citation type="submission" date="2019-03" db="EMBL/GenBank/DDBJ databases">
        <title>Lake Tanganyika Metagenome-Assembled Genomes (MAGs).</title>
        <authorList>
            <person name="Tran P."/>
        </authorList>
    </citation>
    <scope>NUCLEOTIDE SEQUENCE</scope>
    <source>
        <strain evidence="2">M_DeepCast_50m_m2_156</strain>
    </source>
</reference>
<dbReference type="EMBL" id="VGJJ01000013">
    <property type="protein sequence ID" value="MBM3282163.1"/>
    <property type="molecule type" value="Genomic_DNA"/>
</dbReference>
<sequence length="148" mass="16844">MNFNTFSSFMHVILDSAVFINATSFSFSKKDIYYVTLSCDAEVKENLARLRLEAASHEYDFHFQDPCMATIAVVRSLANKYGVKRLSSADESVIGLALELVERKEKVKVFTDDYSIQNVLKWRKIPFSGILQSGIQKSRSFAKKRKAT</sequence>
<dbReference type="Proteomes" id="UP000774699">
    <property type="component" value="Unassembled WGS sequence"/>
</dbReference>